<dbReference type="Proteomes" id="UP000183287">
    <property type="component" value="Unassembled WGS sequence"/>
</dbReference>
<name>A0A1I4JYA3_9PROT</name>
<accession>A0A1I4JYA3</accession>
<organism evidence="1 2">
    <name type="scientific">Nitrosomonas communis</name>
    <dbReference type="NCBI Taxonomy" id="44574"/>
    <lineage>
        <taxon>Bacteria</taxon>
        <taxon>Pseudomonadati</taxon>
        <taxon>Pseudomonadota</taxon>
        <taxon>Betaproteobacteria</taxon>
        <taxon>Nitrosomonadales</taxon>
        <taxon>Nitrosomonadaceae</taxon>
        <taxon>Nitrosomonas</taxon>
    </lineage>
</organism>
<evidence type="ECO:0000313" key="2">
    <source>
        <dbReference type="Proteomes" id="UP000183287"/>
    </source>
</evidence>
<dbReference type="AlphaFoldDB" id="A0A1I4JYA3"/>
<protein>
    <recommendedName>
        <fullName evidence="3">Transposase</fullName>
    </recommendedName>
</protein>
<evidence type="ECO:0000313" key="1">
    <source>
        <dbReference type="EMBL" id="SFL71565.1"/>
    </source>
</evidence>
<keyword evidence="2" id="KW-1185">Reference proteome</keyword>
<proteinExistence type="predicted"/>
<gene>
    <name evidence="1" type="ORF">SAMN05421863_100333</name>
</gene>
<dbReference type="EMBL" id="FOUB01000003">
    <property type="protein sequence ID" value="SFL71565.1"/>
    <property type="molecule type" value="Genomic_DNA"/>
</dbReference>
<evidence type="ECO:0008006" key="3">
    <source>
        <dbReference type="Google" id="ProtNLM"/>
    </source>
</evidence>
<reference evidence="2" key="1">
    <citation type="submission" date="2016-10" db="EMBL/GenBank/DDBJ databases">
        <authorList>
            <person name="Varghese N."/>
            <person name="Submissions S."/>
        </authorList>
    </citation>
    <scope>NUCLEOTIDE SEQUENCE [LARGE SCALE GENOMIC DNA]</scope>
    <source>
        <strain evidence="2">Nm44</strain>
    </source>
</reference>
<sequence>MVFEKVIDHVDAEIKRCPACGATIKGVFPPDIHGLLQYGDGLKTFVINLLIGQMVALNRVQKLVKSMIGVVIAEVSLLKFVLRLHQAWQAGSSKLSRRYSIHPRLMSMKRLSELT</sequence>